<evidence type="ECO:0000313" key="2">
    <source>
        <dbReference type="Proteomes" id="UP000694308"/>
    </source>
</evidence>
<evidence type="ECO:0000313" key="1">
    <source>
        <dbReference type="EMBL" id="MBV7271633.1"/>
    </source>
</evidence>
<dbReference type="Proteomes" id="UP000694308">
    <property type="component" value="Unassembled WGS sequence"/>
</dbReference>
<organism evidence="1 2">
    <name type="scientific">Clostridium thailandense</name>
    <dbReference type="NCBI Taxonomy" id="2794346"/>
    <lineage>
        <taxon>Bacteria</taxon>
        <taxon>Bacillati</taxon>
        <taxon>Bacillota</taxon>
        <taxon>Clostridia</taxon>
        <taxon>Eubacteriales</taxon>
        <taxon>Clostridiaceae</taxon>
        <taxon>Clostridium</taxon>
    </lineage>
</organism>
<comment type="caution">
    <text evidence="1">The sequence shown here is derived from an EMBL/GenBank/DDBJ whole genome shotgun (WGS) entry which is preliminary data.</text>
</comment>
<name>A0A949TVA0_9CLOT</name>
<protein>
    <submittedName>
        <fullName evidence="1">Uncharacterized protein</fullName>
    </submittedName>
</protein>
<sequence length="171" mass="19703">MNEEKLMRNGIIFDAKPDAVPYNYRISYKVSVICLIIAASCGRKGCSLIKMHMISYALSNRNEQMKLKEFCESSFNECIIIRFDPVVNRALLYATADGLIVQQVNGLFKLTSKGKKLVDEIRKDKTILYNEVEFLNSLSTKLTEDKIESLMENWRRLYVDDKKVKSSNKNT</sequence>
<dbReference type="EMBL" id="JAEEGC010000007">
    <property type="protein sequence ID" value="MBV7271633.1"/>
    <property type="molecule type" value="Genomic_DNA"/>
</dbReference>
<reference evidence="1" key="1">
    <citation type="submission" date="2020-12" db="EMBL/GenBank/DDBJ databases">
        <title>Clostridium thailandense sp. nov., a novel acetogenic bacterium isolated from peat land soil in Thailand.</title>
        <authorList>
            <person name="Chaikitkaew S."/>
            <person name="Birkeland N.K."/>
        </authorList>
    </citation>
    <scope>NUCLEOTIDE SEQUENCE</scope>
    <source>
        <strain evidence="1">PL3</strain>
    </source>
</reference>
<keyword evidence="2" id="KW-1185">Reference proteome</keyword>
<proteinExistence type="predicted"/>
<dbReference type="RefSeq" id="WP_218318668.1">
    <property type="nucleotide sequence ID" value="NZ_JAEEGC010000007.1"/>
</dbReference>
<gene>
    <name evidence="1" type="ORF">I6U48_01730</name>
</gene>
<dbReference type="AlphaFoldDB" id="A0A949TVA0"/>
<accession>A0A949TVA0</accession>